<protein>
    <submittedName>
        <fullName evidence="1">Uncharacterized protein</fullName>
    </submittedName>
</protein>
<gene>
    <name evidence="1" type="ORF">DS957_018445</name>
</gene>
<proteinExistence type="predicted"/>
<dbReference type="AlphaFoldDB" id="A0A8B3E8N3"/>
<dbReference type="Proteomes" id="UP000253437">
    <property type="component" value="Unassembled WGS sequence"/>
</dbReference>
<organism evidence="1 2">
    <name type="scientific">Vibrio harveyi</name>
    <name type="common">Beneckea harveyi</name>
    <dbReference type="NCBI Taxonomy" id="669"/>
    <lineage>
        <taxon>Bacteria</taxon>
        <taxon>Pseudomonadati</taxon>
        <taxon>Pseudomonadota</taxon>
        <taxon>Gammaproteobacteria</taxon>
        <taxon>Vibrionales</taxon>
        <taxon>Vibrionaceae</taxon>
        <taxon>Vibrio</taxon>
    </lineage>
</organism>
<comment type="caution">
    <text evidence="1">The sequence shown here is derived from an EMBL/GenBank/DDBJ whole genome shotgun (WGS) entry which is preliminary data.</text>
</comment>
<name>A0A8B3E8N3_VIBHA</name>
<accession>A0A8B3E8N3</accession>
<sequence length="61" mass="7068">MHAGDQFTERMLVHGDYSGRCGRQAHKERSDIDKKMLFKSKLDDASNLFCNQKFVEVSFTI</sequence>
<evidence type="ECO:0000313" key="2">
    <source>
        <dbReference type="Proteomes" id="UP000253437"/>
    </source>
</evidence>
<reference evidence="1 2" key="1">
    <citation type="submission" date="2018-08" db="EMBL/GenBank/DDBJ databases">
        <title>Vibrio harveyi strains pathogenic to white snook Centropomus viridis Lockington (1877) and potential probiotic bacteria.</title>
        <authorList>
            <person name="Soto-Rodriguez S."/>
            <person name="Gomez-Gil B."/>
            <person name="Lozano-Olvera R."/>
        </authorList>
    </citation>
    <scope>NUCLEOTIDE SEQUENCE [LARGE SCALE GENOMIC DNA]</scope>
    <source>
        <strain evidence="1 2">CAIM 1508</strain>
    </source>
</reference>
<evidence type="ECO:0000313" key="1">
    <source>
        <dbReference type="EMBL" id="RIW09411.1"/>
    </source>
</evidence>
<dbReference type="EMBL" id="QOUW02000084">
    <property type="protein sequence ID" value="RIW09411.1"/>
    <property type="molecule type" value="Genomic_DNA"/>
</dbReference>